<dbReference type="Proteomes" id="UP001302676">
    <property type="component" value="Unassembled WGS sequence"/>
</dbReference>
<keyword evidence="3" id="KW-1185">Reference proteome</keyword>
<feature type="region of interest" description="Disordered" evidence="1">
    <location>
        <begin position="220"/>
        <end position="362"/>
    </location>
</feature>
<reference evidence="2" key="1">
    <citation type="journal article" date="2023" name="Mol. Phylogenet. Evol.">
        <title>Genome-scale phylogeny and comparative genomics of the fungal order Sordariales.</title>
        <authorList>
            <person name="Hensen N."/>
            <person name="Bonometti L."/>
            <person name="Westerberg I."/>
            <person name="Brannstrom I.O."/>
            <person name="Guillou S."/>
            <person name="Cros-Aarteil S."/>
            <person name="Calhoun S."/>
            <person name="Haridas S."/>
            <person name="Kuo A."/>
            <person name="Mondo S."/>
            <person name="Pangilinan J."/>
            <person name="Riley R."/>
            <person name="LaButti K."/>
            <person name="Andreopoulos B."/>
            <person name="Lipzen A."/>
            <person name="Chen C."/>
            <person name="Yan M."/>
            <person name="Daum C."/>
            <person name="Ng V."/>
            <person name="Clum A."/>
            <person name="Steindorff A."/>
            <person name="Ohm R.A."/>
            <person name="Martin F."/>
            <person name="Silar P."/>
            <person name="Natvig D.O."/>
            <person name="Lalanne C."/>
            <person name="Gautier V."/>
            <person name="Ament-Velasquez S.L."/>
            <person name="Kruys A."/>
            <person name="Hutchinson M.I."/>
            <person name="Powell A.J."/>
            <person name="Barry K."/>
            <person name="Miller A.N."/>
            <person name="Grigoriev I.V."/>
            <person name="Debuchy R."/>
            <person name="Gladieux P."/>
            <person name="Hiltunen Thoren M."/>
            <person name="Johannesson H."/>
        </authorList>
    </citation>
    <scope>NUCLEOTIDE SEQUENCE</scope>
    <source>
        <strain evidence="2">CBS 141.50</strain>
    </source>
</reference>
<evidence type="ECO:0000313" key="3">
    <source>
        <dbReference type="Proteomes" id="UP001302676"/>
    </source>
</evidence>
<feature type="compositionally biased region" description="Polar residues" evidence="1">
    <location>
        <begin position="221"/>
        <end position="238"/>
    </location>
</feature>
<evidence type="ECO:0000256" key="1">
    <source>
        <dbReference type="SAM" id="MobiDB-lite"/>
    </source>
</evidence>
<feature type="region of interest" description="Disordered" evidence="1">
    <location>
        <begin position="144"/>
        <end position="187"/>
    </location>
</feature>
<protein>
    <submittedName>
        <fullName evidence="2">Uncharacterized protein</fullName>
    </submittedName>
</protein>
<feature type="compositionally biased region" description="Basic and acidic residues" evidence="1">
    <location>
        <begin position="326"/>
        <end position="339"/>
    </location>
</feature>
<reference evidence="2" key="2">
    <citation type="submission" date="2023-05" db="EMBL/GenBank/DDBJ databases">
        <authorList>
            <consortium name="Lawrence Berkeley National Laboratory"/>
            <person name="Steindorff A."/>
            <person name="Hensen N."/>
            <person name="Bonometti L."/>
            <person name="Westerberg I."/>
            <person name="Brannstrom I.O."/>
            <person name="Guillou S."/>
            <person name="Cros-Aarteil S."/>
            <person name="Calhoun S."/>
            <person name="Haridas S."/>
            <person name="Kuo A."/>
            <person name="Mondo S."/>
            <person name="Pangilinan J."/>
            <person name="Riley R."/>
            <person name="Labutti K."/>
            <person name="Andreopoulos B."/>
            <person name="Lipzen A."/>
            <person name="Chen C."/>
            <person name="Yanf M."/>
            <person name="Daum C."/>
            <person name="Ng V."/>
            <person name="Clum A."/>
            <person name="Ohm R."/>
            <person name="Martin F."/>
            <person name="Silar P."/>
            <person name="Natvig D."/>
            <person name="Lalanne C."/>
            <person name="Gautier V."/>
            <person name="Ament-Velasquez S.L."/>
            <person name="Kruys A."/>
            <person name="Hutchinson M.I."/>
            <person name="Powell A.J."/>
            <person name="Barry K."/>
            <person name="Miller A.N."/>
            <person name="Grigoriev I.V."/>
            <person name="Debuchy R."/>
            <person name="Gladieux P."/>
            <person name="Thoren M.H."/>
            <person name="Johannesson H."/>
        </authorList>
    </citation>
    <scope>NUCLEOTIDE SEQUENCE</scope>
    <source>
        <strain evidence="2">CBS 141.50</strain>
    </source>
</reference>
<gene>
    <name evidence="2" type="ORF">C8A04DRAFT_27540</name>
</gene>
<name>A0AAN6V4N3_9PEZI</name>
<accession>A0AAN6V4N3</accession>
<sequence length="378" mass="42151">MDTMHSSLFPGSVAQAQEQGVYQITAPHGQEAAYLAMRAEDRPAGQSVAAVGRSLPSVPLFQARVPQGQTIPYLLSTECQCRGFNPEWRVHQGVDQVSCDIVLNWVAGKRSHTIKAAGRHFPSEREAKEAMGAEALAVVRSWPTSAPGVPARAPAREKSRVTTRSEQHRQKKKKLLQQPQKGEEQQAPANFTALSSSARELSKTAQVLAQRVQDLEAQLAAVSTPQQQGVRTRSQSPPMSRRYENDPGHGLYRARSPLRATPRGTESDSGRHSYRETTNNNNNRRRKKNNNPDRHYSPGPGPFDPRLDHGRLSPPPGLERLVPRSQAREVTMRDWETEQGRLSGYPQHRAHGGAQNLAADSAMVQRWEHDRYIKKEEK</sequence>
<dbReference type="RefSeq" id="XP_062638184.1">
    <property type="nucleotide sequence ID" value="XM_062780321.1"/>
</dbReference>
<organism evidence="2 3">
    <name type="scientific">Dichotomopilus funicola</name>
    <dbReference type="NCBI Taxonomy" id="1934379"/>
    <lineage>
        <taxon>Eukaryota</taxon>
        <taxon>Fungi</taxon>
        <taxon>Dikarya</taxon>
        <taxon>Ascomycota</taxon>
        <taxon>Pezizomycotina</taxon>
        <taxon>Sordariomycetes</taxon>
        <taxon>Sordariomycetidae</taxon>
        <taxon>Sordariales</taxon>
        <taxon>Chaetomiaceae</taxon>
        <taxon>Dichotomopilus</taxon>
    </lineage>
</organism>
<feature type="compositionally biased region" description="Basic and acidic residues" evidence="1">
    <location>
        <begin position="154"/>
        <end position="168"/>
    </location>
</feature>
<feature type="compositionally biased region" description="Low complexity" evidence="1">
    <location>
        <begin position="176"/>
        <end position="187"/>
    </location>
</feature>
<evidence type="ECO:0000313" key="2">
    <source>
        <dbReference type="EMBL" id="KAK4144813.1"/>
    </source>
</evidence>
<proteinExistence type="predicted"/>
<feature type="compositionally biased region" description="Basic and acidic residues" evidence="1">
    <location>
        <begin position="265"/>
        <end position="275"/>
    </location>
</feature>
<dbReference type="GeneID" id="87816934"/>
<comment type="caution">
    <text evidence="2">The sequence shown here is derived from an EMBL/GenBank/DDBJ whole genome shotgun (WGS) entry which is preliminary data.</text>
</comment>
<dbReference type="EMBL" id="MU853574">
    <property type="protein sequence ID" value="KAK4144813.1"/>
    <property type="molecule type" value="Genomic_DNA"/>
</dbReference>
<dbReference type="AlphaFoldDB" id="A0AAN6V4N3"/>